<gene>
    <name evidence="1" type="ORF">LAUMK142_00441</name>
</gene>
<evidence type="ECO:0008006" key="3">
    <source>
        <dbReference type="Google" id="ProtNLM"/>
    </source>
</evidence>
<keyword evidence="2" id="KW-1185">Reference proteome</keyword>
<evidence type="ECO:0000313" key="1">
    <source>
        <dbReference type="EMBL" id="VBA46715.1"/>
    </source>
</evidence>
<accession>A0A498QM77</accession>
<evidence type="ECO:0000313" key="2">
    <source>
        <dbReference type="Proteomes" id="UP000268285"/>
    </source>
</evidence>
<reference evidence="1 2" key="1">
    <citation type="submission" date="2018-09" db="EMBL/GenBank/DDBJ databases">
        <authorList>
            <person name="Tagini F."/>
        </authorList>
    </citation>
    <scope>NUCLEOTIDE SEQUENCE [LARGE SCALE GENOMIC DNA]</scope>
    <source>
        <strain evidence="1 2">MK142</strain>
    </source>
</reference>
<name>A0A498QM77_9MYCO</name>
<sequence>MTINRHGTATRGDTLVNRLADGVELDDIWVEITDALRAYNEQKSALAGLLSFKTTNVAEAVPQGADLPLFEEATEFGTPRGIADPTYLSLGFTFKDFDVASRMSWKYLREADSEQVVNRVARILGGDNQLVNGSILQRLLDPTVRVNDWGHTVYGLYNGDMQPPDYLGKKFAADHKHYLTTLGTALDSIHVEAGISHVKEHGYGAQSGRFLLLMHPDDVVSSKITSWRAGVEYRTGGPLPKFDFVVSSNAPARITHEHVEGATPPPEYAGQPVVGSYRGALLVESYFIPQGYVIIAATGGANSNDNPVGFREHQNAAYHGLRVIPGVGPYPIQEHFYVRAFGTGVRHRGAAVAIQITNNANYAAPVIVAHR</sequence>
<dbReference type="EMBL" id="UPHU01000001">
    <property type="protein sequence ID" value="VBA46715.1"/>
    <property type="molecule type" value="Genomic_DNA"/>
</dbReference>
<proteinExistence type="predicted"/>
<organism evidence="1 2">
    <name type="scientific">Mycobacterium pseudokansasii</name>
    <dbReference type="NCBI Taxonomy" id="2341080"/>
    <lineage>
        <taxon>Bacteria</taxon>
        <taxon>Bacillati</taxon>
        <taxon>Actinomycetota</taxon>
        <taxon>Actinomycetes</taxon>
        <taxon>Mycobacteriales</taxon>
        <taxon>Mycobacteriaceae</taxon>
        <taxon>Mycobacterium</taxon>
    </lineage>
</organism>
<dbReference type="AlphaFoldDB" id="A0A498QM77"/>
<protein>
    <recommendedName>
        <fullName evidence="3">Major capsid protein</fullName>
    </recommendedName>
</protein>
<dbReference type="Proteomes" id="UP000268285">
    <property type="component" value="Unassembled WGS sequence"/>
</dbReference>
<dbReference type="OrthoDB" id="4378081at2"/>